<gene>
    <name evidence="2" type="ORF">KACHI17_09730</name>
</gene>
<feature type="signal peptide" evidence="1">
    <location>
        <begin position="1"/>
        <end position="21"/>
    </location>
</feature>
<sequence length="866" mass="98119">MKRITTSFLLIFCLLTHFSNAQIVPTTASSSDIYLQLKKLNVLGSVLYIAAHPDDENNGLLPYLAKEKLYRTAYLSLTRGDGGQNLIGPEQGIELGMIRTHELMAARAIDGSEQYFSSAYEFGFSKSADEALRIWDRERVLKDVVWMIRKFRPDIIVARFPGDERAGHGHHAASAIIANEAFEAAADPKKFPEQFAHGLKPWKAKRILWNTFNFGRTNTTSDNQLKIEVGAYNPLIGKSYGELGGEARSMHKSQAEGRPRRRGEVFEYFVTTGGDSAKSDIMEGVNTSWARLQVDTLMQTTNAQGKQVSIPIKNKSEIDSIQILLQQVLQEYDFRSPAKSVPSLVRLYRKIDHLKTNDQVWKMQKLKELKEIIEYASALFVEAYTQQETALKGDSVRVSYFMNKRSDVNLKIQSVKLADHQDTVLMISPEKNKNYLFTKVLVPTLGPEVTQPYWLRKPRENDGMFVVDDQRDVGKAWNDPLYHALFQVEIEGYLFEFNKPVMYKYVDAERGELYQPFIIVPHIELYMNPSVVLLNVKDEKGKNRSDSMLHVVYRSNFTHPGLVTDLNIRQEAVKSVISGETKSFTKGQRQIIDIPISQVYNSKAPVKYLEATMRVMMPEGRALNFSDYFKSIRYDHIPNIHYAFRDYVKVIDSEIKVRGKKIGFIPGSGDVMPEALKQMGYEVKILDDASVTDEGLKDLDAIITGVRAYNIHEWLTGKYDVMMRYVQNGGNLIVQYNRNQGGVSNPKIGPYPFQIGTTRVTEEDAAVKFVLPQHPVLNYPNTITQEDFKGWVQERSTYQADQLAGKYVAPLAMNDKGEKESTGSLITTKYGKGNFAYVSLVMFRQLPAGNAGAFKILANLIALPKQ</sequence>
<evidence type="ECO:0008006" key="3">
    <source>
        <dbReference type="Google" id="ProtNLM"/>
    </source>
</evidence>
<organism evidence="2">
    <name type="scientific">Sediminibacterium sp. KACHI17</name>
    <dbReference type="NCBI Taxonomy" id="1751071"/>
    <lineage>
        <taxon>Bacteria</taxon>
        <taxon>Pseudomonadati</taxon>
        <taxon>Bacteroidota</taxon>
        <taxon>Chitinophagia</taxon>
        <taxon>Chitinophagales</taxon>
        <taxon>Chitinophagaceae</taxon>
        <taxon>Sediminibacterium</taxon>
    </lineage>
</organism>
<dbReference type="SUPFAM" id="SSF52317">
    <property type="entry name" value="Class I glutamine amidotransferase-like"/>
    <property type="match status" value="1"/>
</dbReference>
<dbReference type="InterPro" id="IPR024078">
    <property type="entry name" value="LmbE-like_dom_sf"/>
</dbReference>
<protein>
    <recommendedName>
        <fullName evidence="3">PIG-L family deacetylase</fullName>
    </recommendedName>
</protein>
<dbReference type="RefSeq" id="WP_353550384.1">
    <property type="nucleotide sequence ID" value="NZ_AP029612.1"/>
</dbReference>
<dbReference type="InterPro" id="IPR029062">
    <property type="entry name" value="Class_I_gatase-like"/>
</dbReference>
<dbReference type="PANTHER" id="PTHR12993">
    <property type="entry name" value="N-ACETYLGLUCOSAMINYL-PHOSPHATIDYLINOSITOL DE-N-ACETYLASE-RELATED"/>
    <property type="match status" value="1"/>
</dbReference>
<dbReference type="EMBL" id="AP029612">
    <property type="protein sequence ID" value="BFG70092.1"/>
    <property type="molecule type" value="Genomic_DNA"/>
</dbReference>
<accession>A0AAT9GHG8</accession>
<dbReference type="AlphaFoldDB" id="A0AAT9GHG8"/>
<dbReference type="InterPro" id="IPR003737">
    <property type="entry name" value="GlcNAc_PI_deacetylase-related"/>
</dbReference>
<name>A0AAT9GHG8_9BACT</name>
<reference evidence="2" key="1">
    <citation type="submission" date="2024-02" db="EMBL/GenBank/DDBJ databases">
        <title>Sediminibacterium planktonica sp. nov. and Sediminibacterium longus sp. nov., isolated from surface lake and river water.</title>
        <authorList>
            <person name="Watanabe K."/>
            <person name="Takemine S."/>
            <person name="Ishii Y."/>
            <person name="Ogata Y."/>
            <person name="Shindo C."/>
            <person name="Suda W."/>
        </authorList>
    </citation>
    <scope>NUCLEOTIDE SEQUENCE</scope>
    <source>
        <strain evidence="2">KACHI17</strain>
    </source>
</reference>
<feature type="chain" id="PRO_5043871227" description="PIG-L family deacetylase" evidence="1">
    <location>
        <begin position="22"/>
        <end position="866"/>
    </location>
</feature>
<dbReference type="PANTHER" id="PTHR12993:SF11">
    <property type="entry name" value="N-ACETYLGLUCOSAMINYL-PHOSPHATIDYLINOSITOL DE-N-ACETYLASE"/>
    <property type="match status" value="1"/>
</dbReference>
<proteinExistence type="predicted"/>
<dbReference type="SUPFAM" id="SSF102588">
    <property type="entry name" value="LmbE-like"/>
    <property type="match status" value="1"/>
</dbReference>
<dbReference type="Pfam" id="PF02585">
    <property type="entry name" value="PIG-L"/>
    <property type="match status" value="1"/>
</dbReference>
<dbReference type="GO" id="GO:0016811">
    <property type="term" value="F:hydrolase activity, acting on carbon-nitrogen (but not peptide) bonds, in linear amides"/>
    <property type="evidence" value="ECO:0007669"/>
    <property type="project" value="TreeGrafter"/>
</dbReference>
<keyword evidence="1" id="KW-0732">Signal</keyword>
<evidence type="ECO:0000313" key="2">
    <source>
        <dbReference type="EMBL" id="BFG70092.1"/>
    </source>
</evidence>
<evidence type="ECO:0000256" key="1">
    <source>
        <dbReference type="SAM" id="SignalP"/>
    </source>
</evidence>
<dbReference type="Gene3D" id="3.40.50.10320">
    <property type="entry name" value="LmbE-like"/>
    <property type="match status" value="1"/>
</dbReference>